<sequence length="288" mass="30673">MRVELPSGRPFGAALAMGTGLRGGAEAMLAAVVVKAAYDLVPDGTGPRRMQPAADPQRSAPRLTGASGSYQHDGDTRIDLIAAPDIAIEKARTDILVEGFPSPAPALPCEASVTVDGQIWLRRGLGATRGPDLARNLFGRLPPGEGHRDITVPADFVPAPGDLLPAAHSPLFENLYRDADGFTAWPARLSAPLPPGATVAVHLTADASDPGYALRLPATRLAARYRVWCGHGPDRPRHWRIGTIGPLAADTLILRPALHQAEILWRAAWPWAAEPPAHYRSVQILEVT</sequence>
<feature type="region of interest" description="Disordered" evidence="1">
    <location>
        <begin position="44"/>
        <end position="71"/>
    </location>
</feature>
<dbReference type="EMBL" id="JACVXA010000021">
    <property type="protein sequence ID" value="MBE3638370.1"/>
    <property type="molecule type" value="Genomic_DNA"/>
</dbReference>
<dbReference type="Proteomes" id="UP000609121">
    <property type="component" value="Unassembled WGS sequence"/>
</dbReference>
<comment type="caution">
    <text evidence="2">The sequence shown here is derived from an EMBL/GenBank/DDBJ whole genome shotgun (WGS) entry which is preliminary data.</text>
</comment>
<evidence type="ECO:0000313" key="3">
    <source>
        <dbReference type="Proteomes" id="UP000609121"/>
    </source>
</evidence>
<organism evidence="2 3">
    <name type="scientific">Mangrovicoccus algicola</name>
    <dbReference type="NCBI Taxonomy" id="2771008"/>
    <lineage>
        <taxon>Bacteria</taxon>
        <taxon>Pseudomonadati</taxon>
        <taxon>Pseudomonadota</taxon>
        <taxon>Alphaproteobacteria</taxon>
        <taxon>Rhodobacterales</taxon>
        <taxon>Paracoccaceae</taxon>
        <taxon>Mangrovicoccus</taxon>
    </lineage>
</organism>
<name>A0A8J7CHM5_9RHOB</name>
<proteinExistence type="predicted"/>
<evidence type="ECO:0000313" key="2">
    <source>
        <dbReference type="EMBL" id="MBE3638370.1"/>
    </source>
</evidence>
<keyword evidence="3" id="KW-1185">Reference proteome</keyword>
<dbReference type="RefSeq" id="WP_193181910.1">
    <property type="nucleotide sequence ID" value="NZ_JACVXA010000021.1"/>
</dbReference>
<accession>A0A8J7CHM5</accession>
<evidence type="ECO:0000256" key="1">
    <source>
        <dbReference type="SAM" id="MobiDB-lite"/>
    </source>
</evidence>
<protein>
    <submittedName>
        <fullName evidence="2">Uncharacterized protein</fullName>
    </submittedName>
</protein>
<gene>
    <name evidence="2" type="ORF">ICN82_09175</name>
</gene>
<dbReference type="AlphaFoldDB" id="A0A8J7CHM5"/>
<reference evidence="2" key="1">
    <citation type="submission" date="2020-09" db="EMBL/GenBank/DDBJ databases">
        <title>A novel bacterium of genus Mangrovicoccus, isolated from South China Sea.</title>
        <authorList>
            <person name="Huang H."/>
            <person name="Mo K."/>
            <person name="Hu Y."/>
        </authorList>
    </citation>
    <scope>NUCLEOTIDE SEQUENCE</scope>
    <source>
        <strain evidence="2">HB182678</strain>
    </source>
</reference>